<reference evidence="3 5" key="2">
    <citation type="submission" date="2018-06" db="EMBL/GenBank/DDBJ databases">
        <authorList>
            <consortium name="Pathogen Informatics"/>
            <person name="Doyle S."/>
        </authorList>
    </citation>
    <scope>NUCLEOTIDE SEQUENCE [LARGE SCALE GENOMIC DNA]</scope>
    <source>
        <strain evidence="3 5">NCTC12388</strain>
    </source>
</reference>
<dbReference type="EMBL" id="LNYE01000029">
    <property type="protein sequence ID" value="KTD06200.1"/>
    <property type="molecule type" value="Genomic_DNA"/>
</dbReference>
<feature type="transmembrane region" description="Helical" evidence="1">
    <location>
        <begin position="38"/>
        <end position="61"/>
    </location>
</feature>
<dbReference type="STRING" id="45066.Lgra_2977"/>
<gene>
    <name evidence="2" type="ORF">Lgra_2977</name>
    <name evidence="3" type="ORF">NCTC12388_00937</name>
</gene>
<reference evidence="2 4" key="1">
    <citation type="submission" date="2015-11" db="EMBL/GenBank/DDBJ databases">
        <title>Genomic analysis of 38 Legionella species identifies large and diverse effector repertoires.</title>
        <authorList>
            <person name="Burstein D."/>
            <person name="Amaro F."/>
            <person name="Zusman T."/>
            <person name="Lifshitz Z."/>
            <person name="Cohen O."/>
            <person name="Gilbert J.A."/>
            <person name="Pupko T."/>
            <person name="Shuman H.A."/>
            <person name="Segal G."/>
        </authorList>
    </citation>
    <scope>NUCLEOTIDE SEQUENCE [LARGE SCALE GENOMIC DNA]</scope>
    <source>
        <strain evidence="2 4">Lyon 8420412</strain>
    </source>
</reference>
<evidence type="ECO:0000313" key="2">
    <source>
        <dbReference type="EMBL" id="KTD06200.1"/>
    </source>
</evidence>
<keyword evidence="4" id="KW-1185">Reference proteome</keyword>
<feature type="transmembrane region" description="Helical" evidence="1">
    <location>
        <begin position="67"/>
        <end position="89"/>
    </location>
</feature>
<feature type="transmembrane region" description="Helical" evidence="1">
    <location>
        <begin position="110"/>
        <end position="131"/>
    </location>
</feature>
<evidence type="ECO:0000313" key="4">
    <source>
        <dbReference type="Proteomes" id="UP000054691"/>
    </source>
</evidence>
<evidence type="ECO:0000313" key="3">
    <source>
        <dbReference type="EMBL" id="STX43068.1"/>
    </source>
</evidence>
<keyword evidence="1 3" id="KW-0812">Transmembrane</keyword>
<dbReference type="Proteomes" id="UP000254476">
    <property type="component" value="Unassembled WGS sequence"/>
</dbReference>
<accession>A0A378J772</accession>
<dbReference type="EMBL" id="UGOB01000001">
    <property type="protein sequence ID" value="STX43068.1"/>
    <property type="molecule type" value="Genomic_DNA"/>
</dbReference>
<name>A0A378J772_9GAMM</name>
<dbReference type="Proteomes" id="UP000054691">
    <property type="component" value="Unassembled WGS sequence"/>
</dbReference>
<keyword evidence="1" id="KW-1133">Transmembrane helix</keyword>
<organism evidence="3 5">
    <name type="scientific">Legionella gratiana</name>
    <dbReference type="NCBI Taxonomy" id="45066"/>
    <lineage>
        <taxon>Bacteria</taxon>
        <taxon>Pseudomonadati</taxon>
        <taxon>Pseudomonadota</taxon>
        <taxon>Gammaproteobacteria</taxon>
        <taxon>Legionellales</taxon>
        <taxon>Legionellaceae</taxon>
        <taxon>Legionella</taxon>
    </lineage>
</organism>
<dbReference type="OrthoDB" id="5654410at2"/>
<keyword evidence="1" id="KW-0472">Membrane</keyword>
<evidence type="ECO:0000256" key="1">
    <source>
        <dbReference type="SAM" id="Phobius"/>
    </source>
</evidence>
<evidence type="ECO:0000313" key="5">
    <source>
        <dbReference type="Proteomes" id="UP000254476"/>
    </source>
</evidence>
<dbReference type="RefSeq" id="WP_058500065.1">
    <property type="nucleotide sequence ID" value="NZ_CAAAHW010000001.1"/>
</dbReference>
<dbReference type="AlphaFoldDB" id="A0A378J772"/>
<proteinExistence type="predicted"/>
<protein>
    <submittedName>
        <fullName evidence="3">Transmembrane protein</fullName>
    </submittedName>
</protein>
<sequence length="266" mass="28310">MFGKVHHEPKNLGAPINVHSHHHAHHGRYHRHYYNSSGWGLGALLISSMILIPIILIALTLKLTVGAVHFVVTSMATSGLAGAGMGAGLRMSAVGVGAGAGAGVGSTLTFSTALGIGAFLVYGAIGMLYLYSSTKECYGSNRNVFHMIKSQVVNEDGLSFTGAVKSIGAILWSPFLLIGGLAGMGAKAAVQAYRSRFSHSKEDEDIEFEEIKTSHTQMNDLGLKNTLNTGLGQNPVQKVSLFYDPSTEELPDGFDHLPTNRSLRCN</sequence>